<proteinExistence type="predicted"/>
<evidence type="ECO:0000313" key="3">
    <source>
        <dbReference type="Proteomes" id="UP000283090"/>
    </source>
</evidence>
<feature type="compositionally biased region" description="Basic and acidic residues" evidence="1">
    <location>
        <begin position="99"/>
        <end position="109"/>
    </location>
</feature>
<dbReference type="AlphaFoldDB" id="A0A436ZWL8"/>
<sequence>MSSSSHNRPVTSVQGGASHLNGPANSDKPLSGDWMRTKQNNPGDSKDAHHLNTGRDKSLVDHARKVYDELKFQGSNAIQAASGTMNTGEREVGGNQLFDKADGTEKEGARMGGMLNKYTDETAPGESSS</sequence>
<feature type="region of interest" description="Disordered" evidence="1">
    <location>
        <begin position="82"/>
        <end position="129"/>
    </location>
</feature>
<feature type="region of interest" description="Disordered" evidence="1">
    <location>
        <begin position="1"/>
        <end position="57"/>
    </location>
</feature>
<dbReference type="Proteomes" id="UP000283090">
    <property type="component" value="Unassembled WGS sequence"/>
</dbReference>
<gene>
    <name evidence="2" type="ORF">DFL_007618</name>
</gene>
<feature type="compositionally biased region" description="Basic and acidic residues" evidence="1">
    <location>
        <begin position="44"/>
        <end position="57"/>
    </location>
</feature>
<accession>A0A436ZWL8</accession>
<evidence type="ECO:0000313" key="2">
    <source>
        <dbReference type="EMBL" id="RVD83222.1"/>
    </source>
</evidence>
<reference evidence="2 3" key="1">
    <citation type="submission" date="2019-01" db="EMBL/GenBank/DDBJ databases">
        <title>Intercellular communication is required for trap formation in the nematode-trapping fungus Duddingtonia flagrans.</title>
        <authorList>
            <person name="Youssar L."/>
            <person name="Wernet V."/>
            <person name="Hensel N."/>
            <person name="Hildebrandt H.-G."/>
            <person name="Fischer R."/>
        </authorList>
    </citation>
    <scope>NUCLEOTIDE SEQUENCE [LARGE SCALE GENOMIC DNA]</scope>
    <source>
        <strain evidence="2 3">CBS H-5679</strain>
    </source>
</reference>
<name>A0A436ZWL8_ARTFL</name>
<organism evidence="2 3">
    <name type="scientific">Arthrobotrys flagrans</name>
    <name type="common">Nematode-trapping fungus</name>
    <name type="synonym">Trichothecium flagrans</name>
    <dbReference type="NCBI Taxonomy" id="97331"/>
    <lineage>
        <taxon>Eukaryota</taxon>
        <taxon>Fungi</taxon>
        <taxon>Dikarya</taxon>
        <taxon>Ascomycota</taxon>
        <taxon>Pezizomycotina</taxon>
        <taxon>Orbiliomycetes</taxon>
        <taxon>Orbiliales</taxon>
        <taxon>Orbiliaceae</taxon>
        <taxon>Arthrobotrys</taxon>
    </lineage>
</organism>
<dbReference type="VEuPathDB" id="FungiDB:DFL_007618"/>
<evidence type="ECO:0000256" key="1">
    <source>
        <dbReference type="SAM" id="MobiDB-lite"/>
    </source>
</evidence>
<protein>
    <submittedName>
        <fullName evidence="2">Uncharacterized protein</fullName>
    </submittedName>
</protein>
<feature type="compositionally biased region" description="Polar residues" evidence="1">
    <location>
        <begin position="1"/>
        <end position="15"/>
    </location>
</feature>
<dbReference type="GeneID" id="93589929"/>
<dbReference type="RefSeq" id="XP_067488766.1">
    <property type="nucleotide sequence ID" value="XM_067637228.1"/>
</dbReference>
<comment type="caution">
    <text evidence="2">The sequence shown here is derived from an EMBL/GenBank/DDBJ whole genome shotgun (WGS) entry which is preliminary data.</text>
</comment>
<dbReference type="EMBL" id="SAEB01000009">
    <property type="protein sequence ID" value="RVD83222.1"/>
    <property type="molecule type" value="Genomic_DNA"/>
</dbReference>
<dbReference type="OrthoDB" id="5300786at2759"/>
<keyword evidence="3" id="KW-1185">Reference proteome</keyword>